<evidence type="ECO:0000313" key="2">
    <source>
        <dbReference type="EMBL" id="PIC21839.1"/>
    </source>
</evidence>
<protein>
    <recommendedName>
        <fullName evidence="4">UBZ4-type domain-containing protein</fullName>
    </recommendedName>
</protein>
<feature type="compositionally biased region" description="Basic and acidic residues" evidence="1">
    <location>
        <begin position="19"/>
        <end position="48"/>
    </location>
</feature>
<dbReference type="AlphaFoldDB" id="A0A2G5T3U1"/>
<keyword evidence="3" id="KW-1185">Reference proteome</keyword>
<dbReference type="Proteomes" id="UP000230233">
    <property type="component" value="Chromosome X"/>
</dbReference>
<evidence type="ECO:0000313" key="3">
    <source>
        <dbReference type="Proteomes" id="UP000230233"/>
    </source>
</evidence>
<dbReference type="EMBL" id="PDUG01000006">
    <property type="protein sequence ID" value="PIC21839.1"/>
    <property type="molecule type" value="Genomic_DNA"/>
</dbReference>
<evidence type="ECO:0000256" key="1">
    <source>
        <dbReference type="SAM" id="MobiDB-lite"/>
    </source>
</evidence>
<sequence length="146" mass="16746">MNNLLSDRAQRYLNRKKNHENADKDSQKSRNDENKVPTKSGHTEDKPNYNKTVKCHSCTKLFPIEQMEEHLEECIEESPLGPSQYEKDLQKQMEKYEIGIQEAIAKQLPLPKPTDFGIPVDLNKRGEVSGANFPVDSLTPIFNFLS</sequence>
<gene>
    <name evidence="2" type="primary">Cnig_chr_X.g26531</name>
    <name evidence="2" type="ORF">B9Z55_026531</name>
</gene>
<comment type="caution">
    <text evidence="2">The sequence shown here is derived from an EMBL/GenBank/DDBJ whole genome shotgun (WGS) entry which is preliminary data.</text>
</comment>
<evidence type="ECO:0008006" key="4">
    <source>
        <dbReference type="Google" id="ProtNLM"/>
    </source>
</evidence>
<organism evidence="2 3">
    <name type="scientific">Caenorhabditis nigoni</name>
    <dbReference type="NCBI Taxonomy" id="1611254"/>
    <lineage>
        <taxon>Eukaryota</taxon>
        <taxon>Metazoa</taxon>
        <taxon>Ecdysozoa</taxon>
        <taxon>Nematoda</taxon>
        <taxon>Chromadorea</taxon>
        <taxon>Rhabditida</taxon>
        <taxon>Rhabditina</taxon>
        <taxon>Rhabditomorpha</taxon>
        <taxon>Rhabditoidea</taxon>
        <taxon>Rhabditidae</taxon>
        <taxon>Peloderinae</taxon>
        <taxon>Caenorhabditis</taxon>
    </lineage>
</organism>
<feature type="region of interest" description="Disordered" evidence="1">
    <location>
        <begin position="1"/>
        <end position="51"/>
    </location>
</feature>
<reference evidence="3" key="1">
    <citation type="submission" date="2017-10" db="EMBL/GenBank/DDBJ databases">
        <title>Rapid genome shrinkage in a self-fertile nematode reveals novel sperm competition proteins.</title>
        <authorList>
            <person name="Yin D."/>
            <person name="Schwarz E.M."/>
            <person name="Thomas C.G."/>
            <person name="Felde R.L."/>
            <person name="Korf I.F."/>
            <person name="Cutter A.D."/>
            <person name="Schartner C.M."/>
            <person name="Ralston E.J."/>
            <person name="Meyer B.J."/>
            <person name="Haag E.S."/>
        </authorList>
    </citation>
    <scope>NUCLEOTIDE SEQUENCE [LARGE SCALE GENOMIC DNA]</scope>
    <source>
        <strain evidence="3">JU1422</strain>
    </source>
</reference>
<name>A0A2G5T3U1_9PELO</name>
<accession>A0A2G5T3U1</accession>
<proteinExistence type="predicted"/>